<sequence>MTNPIEATPMEVDSDHEASVKSDSSQVSYTSEYENLPAAGPVAHAHIIDLGGYMQIVKEVGVVKLQDAIVTTLFYVSPETLQTFLDPMVHTFKAVFGKKDVQLVIWRKGGEVFVSAGPNHCLKVGTFENHTSMKTFRFEHVAGFLIGYDGSWHVKVTASNAYSSPKWPDVWAGKFEDRGGVTKMTVECDEVGMAKRASSLAECMLHTRYWEMKVDVKTT</sequence>
<reference evidence="2" key="1">
    <citation type="journal article" date="2021" name="Nat. Commun.">
        <title>Genetic determinants of endophytism in the Arabidopsis root mycobiome.</title>
        <authorList>
            <person name="Mesny F."/>
            <person name="Miyauchi S."/>
            <person name="Thiergart T."/>
            <person name="Pickel B."/>
            <person name="Atanasova L."/>
            <person name="Karlsson M."/>
            <person name="Huettel B."/>
            <person name="Barry K.W."/>
            <person name="Haridas S."/>
            <person name="Chen C."/>
            <person name="Bauer D."/>
            <person name="Andreopoulos W."/>
            <person name="Pangilinan J."/>
            <person name="LaButti K."/>
            <person name="Riley R."/>
            <person name="Lipzen A."/>
            <person name="Clum A."/>
            <person name="Drula E."/>
            <person name="Henrissat B."/>
            <person name="Kohler A."/>
            <person name="Grigoriev I.V."/>
            <person name="Martin F.M."/>
            <person name="Hacquard S."/>
        </authorList>
    </citation>
    <scope>NUCLEOTIDE SEQUENCE</scope>
    <source>
        <strain evidence="2">MPI-SDFR-AT-0120</strain>
    </source>
</reference>
<organism evidence="2 3">
    <name type="scientific">Paraphoma chrysanthemicola</name>
    <dbReference type="NCBI Taxonomy" id="798071"/>
    <lineage>
        <taxon>Eukaryota</taxon>
        <taxon>Fungi</taxon>
        <taxon>Dikarya</taxon>
        <taxon>Ascomycota</taxon>
        <taxon>Pezizomycotina</taxon>
        <taxon>Dothideomycetes</taxon>
        <taxon>Pleosporomycetidae</taxon>
        <taxon>Pleosporales</taxon>
        <taxon>Pleosporineae</taxon>
        <taxon>Phaeosphaeriaceae</taxon>
        <taxon>Paraphoma</taxon>
    </lineage>
</organism>
<dbReference type="OrthoDB" id="3758401at2759"/>
<name>A0A8K0VZF3_9PLEO</name>
<dbReference type="EMBL" id="JAGMVJ010000008">
    <property type="protein sequence ID" value="KAH7088300.1"/>
    <property type="molecule type" value="Genomic_DNA"/>
</dbReference>
<keyword evidence="3" id="KW-1185">Reference proteome</keyword>
<proteinExistence type="predicted"/>
<comment type="caution">
    <text evidence="2">The sequence shown here is derived from an EMBL/GenBank/DDBJ whole genome shotgun (WGS) entry which is preliminary data.</text>
</comment>
<evidence type="ECO:0000256" key="1">
    <source>
        <dbReference type="SAM" id="MobiDB-lite"/>
    </source>
</evidence>
<dbReference type="Proteomes" id="UP000813461">
    <property type="component" value="Unassembled WGS sequence"/>
</dbReference>
<evidence type="ECO:0000313" key="2">
    <source>
        <dbReference type="EMBL" id="KAH7088300.1"/>
    </source>
</evidence>
<feature type="region of interest" description="Disordered" evidence="1">
    <location>
        <begin position="1"/>
        <end position="24"/>
    </location>
</feature>
<gene>
    <name evidence="2" type="ORF">FB567DRAFT_468894</name>
</gene>
<evidence type="ECO:0000313" key="3">
    <source>
        <dbReference type="Proteomes" id="UP000813461"/>
    </source>
</evidence>
<protein>
    <submittedName>
        <fullName evidence="2">Uncharacterized protein</fullName>
    </submittedName>
</protein>
<accession>A0A8K0VZF3</accession>
<dbReference type="AlphaFoldDB" id="A0A8K0VZF3"/>